<feature type="signal peptide" evidence="3">
    <location>
        <begin position="1"/>
        <end position="22"/>
    </location>
</feature>
<dbReference type="Gene3D" id="2.130.10.10">
    <property type="entry name" value="YVTN repeat-like/Quinoprotein amine dehydrogenase"/>
    <property type="match status" value="1"/>
</dbReference>
<keyword evidence="5" id="KW-1185">Reference proteome</keyword>
<evidence type="ECO:0008006" key="6">
    <source>
        <dbReference type="Google" id="ProtNLM"/>
    </source>
</evidence>
<keyword evidence="2" id="KW-0812">Transmembrane</keyword>
<evidence type="ECO:0000313" key="4">
    <source>
        <dbReference type="EMBL" id="PSJ24136.1"/>
    </source>
</evidence>
<protein>
    <recommendedName>
        <fullName evidence="6">WD40 repeat domain-containing protein</fullName>
    </recommendedName>
</protein>
<dbReference type="RefSeq" id="WP_106682172.1">
    <property type="nucleotide sequence ID" value="NZ_PXWG01000243.1"/>
</dbReference>
<sequence>MRPRPFPAARAALAAAALVALAAPAVLPAAPALADGGAAQPAAGASPSASAPSAAGFTIEDPRIKESSGLAASRTHPGVYWTHNDSGDGPYVYAVDSSTGRTVATVTLAGIEPRDVEAISIGPDGDIYLGDIGDNFGGRWPEVWIYRFPEPKTLKDTTLTPTRYTVRYDDGPRDAESLMVHPKTGRVYIVSKKRSEKGALYEAPERLSASGVNVFRRTADINLWATDGAFSPDGTRLVVRGYFDAREYRWKDGRPQEIGSPAVPLQRQGESVTFTADGRTLMYGSEGKRSTVQPVTLEGDLLPDSVPKRADDAKNGDGGSRASSGSGTGDGNRTLFIGAGALAVAAGAAVGLRRVLRRRG</sequence>
<keyword evidence="3" id="KW-0732">Signal</keyword>
<organism evidence="4 5">
    <name type="scientific">Streptosporangium nondiastaticum</name>
    <dbReference type="NCBI Taxonomy" id="35764"/>
    <lineage>
        <taxon>Bacteria</taxon>
        <taxon>Bacillati</taxon>
        <taxon>Actinomycetota</taxon>
        <taxon>Actinomycetes</taxon>
        <taxon>Streptosporangiales</taxon>
        <taxon>Streptosporangiaceae</taxon>
        <taxon>Streptosporangium</taxon>
    </lineage>
</organism>
<dbReference type="OrthoDB" id="9801244at2"/>
<dbReference type="Proteomes" id="UP000242427">
    <property type="component" value="Unassembled WGS sequence"/>
</dbReference>
<feature type="transmembrane region" description="Helical" evidence="2">
    <location>
        <begin position="335"/>
        <end position="356"/>
    </location>
</feature>
<gene>
    <name evidence="4" type="ORF">B7P34_35030</name>
</gene>
<dbReference type="EMBL" id="PXWG01000243">
    <property type="protein sequence ID" value="PSJ24136.1"/>
    <property type="molecule type" value="Genomic_DNA"/>
</dbReference>
<evidence type="ECO:0000256" key="3">
    <source>
        <dbReference type="SAM" id="SignalP"/>
    </source>
</evidence>
<dbReference type="SUPFAM" id="SSF75011">
    <property type="entry name" value="3-carboxy-cis,cis-mucoante lactonizing enzyme"/>
    <property type="match status" value="1"/>
</dbReference>
<evidence type="ECO:0000313" key="5">
    <source>
        <dbReference type="Proteomes" id="UP000242427"/>
    </source>
</evidence>
<feature type="region of interest" description="Disordered" evidence="1">
    <location>
        <begin position="299"/>
        <end position="331"/>
    </location>
</feature>
<reference evidence="4 5" key="1">
    <citation type="submission" date="2018-03" db="EMBL/GenBank/DDBJ databases">
        <title>Chitinolytic properties of Streptosporangium nondiastaticum TBG75A20.</title>
        <authorList>
            <person name="Gayathri V."/>
            <person name="Shiburaj S."/>
        </authorList>
    </citation>
    <scope>NUCLEOTIDE SEQUENCE [LARGE SCALE GENOMIC DNA]</scope>
    <source>
        <strain evidence="4 5">TBG75A20</strain>
    </source>
</reference>
<accession>A0A9X7JIJ5</accession>
<name>A0A9X7JIJ5_9ACTN</name>
<feature type="chain" id="PRO_5040970648" description="WD40 repeat domain-containing protein" evidence="3">
    <location>
        <begin position="23"/>
        <end position="360"/>
    </location>
</feature>
<comment type="caution">
    <text evidence="4">The sequence shown here is derived from an EMBL/GenBank/DDBJ whole genome shotgun (WGS) entry which is preliminary data.</text>
</comment>
<feature type="compositionally biased region" description="Basic and acidic residues" evidence="1">
    <location>
        <begin position="306"/>
        <end position="315"/>
    </location>
</feature>
<keyword evidence="2" id="KW-0472">Membrane</keyword>
<dbReference type="AlphaFoldDB" id="A0A9X7JIJ5"/>
<evidence type="ECO:0000256" key="1">
    <source>
        <dbReference type="SAM" id="MobiDB-lite"/>
    </source>
</evidence>
<dbReference type="InterPro" id="IPR015943">
    <property type="entry name" value="WD40/YVTN_repeat-like_dom_sf"/>
</dbReference>
<proteinExistence type="predicted"/>
<keyword evidence="2" id="KW-1133">Transmembrane helix</keyword>
<evidence type="ECO:0000256" key="2">
    <source>
        <dbReference type="SAM" id="Phobius"/>
    </source>
</evidence>